<evidence type="ECO:0008006" key="4">
    <source>
        <dbReference type="Google" id="ProtNLM"/>
    </source>
</evidence>
<evidence type="ECO:0000256" key="1">
    <source>
        <dbReference type="SAM" id="Phobius"/>
    </source>
</evidence>
<feature type="transmembrane region" description="Helical" evidence="1">
    <location>
        <begin position="362"/>
        <end position="387"/>
    </location>
</feature>
<keyword evidence="1" id="KW-0472">Membrane</keyword>
<protein>
    <recommendedName>
        <fullName evidence="4">O-antigen ligase like membrane protein</fullName>
    </recommendedName>
</protein>
<feature type="transmembrane region" description="Helical" evidence="1">
    <location>
        <begin position="112"/>
        <end position="129"/>
    </location>
</feature>
<evidence type="ECO:0000313" key="2">
    <source>
        <dbReference type="EMBL" id="SNS20230.1"/>
    </source>
</evidence>
<keyword evidence="1" id="KW-1133">Transmembrane helix</keyword>
<keyword evidence="3" id="KW-1185">Reference proteome</keyword>
<feature type="transmembrane region" description="Helical" evidence="1">
    <location>
        <begin position="239"/>
        <end position="260"/>
    </location>
</feature>
<proteinExistence type="predicted"/>
<gene>
    <name evidence="2" type="ORF">SAMN04488503_3163</name>
</gene>
<feature type="transmembrane region" description="Helical" evidence="1">
    <location>
        <begin position="43"/>
        <end position="62"/>
    </location>
</feature>
<dbReference type="AlphaFoldDB" id="A0A239CJE2"/>
<feature type="transmembrane region" description="Helical" evidence="1">
    <location>
        <begin position="74"/>
        <end position="92"/>
    </location>
</feature>
<sequence>MTLRPAALAAALPLFAAFVAAPLAVLAGKLSGREDVLLHFGPRGLAPWLVLSGGALAYSLVMAARTRKAAQQRLWPVSALGLGLGAAAGLLAALLPPLLEQAVGLAPLLDELRLPALVLFAALWAWSFGTPERGLLARSGAVLGALCVLDFLLTAIMARSLVLGGGFLFGEASGTADILAFLLCIGLAATLDDTVDPRQPRLARWLILAGVLSTFSRPGLCAAGIMCLVLERGPLKNRLAAALACGLAVWVSLSLPLPLFDESGDLGLAWHLTATTEALDQEPWGYLTGMPLDQPLALAVPEFQGLLWEEDFQGLPVYAFDIPSSGLRLLAAWGAAGPLAVLGGAGLCALKGRGRFGLGLLVALFFCAALSPVLHVPATAAAFALALASATRKAPDPAAPEQAA</sequence>
<dbReference type="RefSeq" id="WP_089275350.1">
    <property type="nucleotide sequence ID" value="NZ_FZOC01000008.1"/>
</dbReference>
<accession>A0A239CJE2</accession>
<organism evidence="2 3">
    <name type="scientific">Humidesulfovibrio mexicanus</name>
    <dbReference type="NCBI Taxonomy" id="147047"/>
    <lineage>
        <taxon>Bacteria</taxon>
        <taxon>Pseudomonadati</taxon>
        <taxon>Thermodesulfobacteriota</taxon>
        <taxon>Desulfovibrionia</taxon>
        <taxon>Desulfovibrionales</taxon>
        <taxon>Desulfovibrionaceae</taxon>
        <taxon>Humidesulfovibrio</taxon>
    </lineage>
</organism>
<evidence type="ECO:0000313" key="3">
    <source>
        <dbReference type="Proteomes" id="UP000198324"/>
    </source>
</evidence>
<feature type="transmembrane region" description="Helical" evidence="1">
    <location>
        <begin position="141"/>
        <end position="162"/>
    </location>
</feature>
<feature type="transmembrane region" description="Helical" evidence="1">
    <location>
        <begin position="330"/>
        <end position="350"/>
    </location>
</feature>
<keyword evidence="1" id="KW-0812">Transmembrane</keyword>
<dbReference type="EMBL" id="FZOC01000008">
    <property type="protein sequence ID" value="SNS20230.1"/>
    <property type="molecule type" value="Genomic_DNA"/>
</dbReference>
<dbReference type="Proteomes" id="UP000198324">
    <property type="component" value="Unassembled WGS sequence"/>
</dbReference>
<reference evidence="2 3" key="1">
    <citation type="submission" date="2017-06" db="EMBL/GenBank/DDBJ databases">
        <authorList>
            <person name="Kim H.J."/>
            <person name="Triplett B.A."/>
        </authorList>
    </citation>
    <scope>NUCLEOTIDE SEQUENCE [LARGE SCALE GENOMIC DNA]</scope>
    <source>
        <strain evidence="2 3">DSM 13116</strain>
    </source>
</reference>
<name>A0A239CJE2_9BACT</name>